<feature type="transmembrane region" description="Helical" evidence="7">
    <location>
        <begin position="198"/>
        <end position="228"/>
    </location>
</feature>
<keyword evidence="7" id="KW-0050">Antiport</keyword>
<comment type="subcellular location">
    <subcellularLocation>
        <location evidence="1">Cell inner membrane</location>
        <topology evidence="1">Multi-pass membrane protein</topology>
    </subcellularLocation>
    <subcellularLocation>
        <location evidence="7">Cell membrane</location>
        <topology evidence="7">Multi-pass membrane protein</topology>
    </subcellularLocation>
</comment>
<comment type="catalytic activity">
    <reaction evidence="7">
        <text>Na(+)(in) + 2 H(+)(out) = Na(+)(out) + 2 H(+)(in)</text>
        <dbReference type="Rhea" id="RHEA:29251"/>
        <dbReference type="ChEBI" id="CHEBI:15378"/>
        <dbReference type="ChEBI" id="CHEBI:29101"/>
    </reaction>
</comment>
<keyword evidence="5 7" id="KW-0472">Membrane</keyword>
<comment type="caution">
    <text evidence="8">The sequence shown here is derived from an EMBL/GenBank/DDBJ whole genome shotgun (WGS) entry which is preliminary data.</text>
</comment>
<accession>A0A511QQ95</accession>
<sequence>MLKDFFKMESAGGIILVIAAALAMIVANSPLNEAYQGALHSYVLGMSVEHWVNDGLMALFFLLIGLEVKRELLEGALKSRETAIFPAIAAVGGMVAPALVYVLFNMGNADALAGWAIPAATDIAFALGIMALLGKRVPVSLKVFLLALAIIDDLGVVVIIALFYSSDLSTTALAIGFAMTALLFFMNHKKVTPLKWYLLVGAILWFAVLKSGVHATLAGVVIGFAIPLKGNKGEHSPLKHLEHALHPWSSFMILPIFAFANAGVSLEGISFSTLGSALPMGIALGLLVGKPLGIFSFSWLAVKAGVAKLPAGIDFRHIFAVSVLCGIGFTMSMFIASLAFTGANADFNTHARLGILMGSTLAAVIGYFLLSVSLPKKAEAENEASTVEAQS</sequence>
<keyword evidence="7" id="KW-0406">Ion transport</keyword>
<feature type="transmembrane region" description="Helical" evidence="7">
    <location>
        <begin position="248"/>
        <end position="266"/>
    </location>
</feature>
<evidence type="ECO:0000256" key="6">
    <source>
        <dbReference type="ARBA" id="ARBA00023201"/>
    </source>
</evidence>
<feature type="transmembrane region" description="Helical" evidence="7">
    <location>
        <begin position="318"/>
        <end position="341"/>
    </location>
</feature>
<keyword evidence="7" id="KW-0813">Transport</keyword>
<feature type="transmembrane region" description="Helical" evidence="7">
    <location>
        <begin position="278"/>
        <end position="298"/>
    </location>
</feature>
<evidence type="ECO:0000256" key="7">
    <source>
        <dbReference type="HAMAP-Rule" id="MF_01844"/>
    </source>
</evidence>
<dbReference type="InterPro" id="IPR004670">
    <property type="entry name" value="NhaA"/>
</dbReference>
<feature type="transmembrane region" description="Helical" evidence="7">
    <location>
        <begin position="82"/>
        <end position="103"/>
    </location>
</feature>
<evidence type="ECO:0000256" key="3">
    <source>
        <dbReference type="ARBA" id="ARBA00022692"/>
    </source>
</evidence>
<evidence type="ECO:0000256" key="2">
    <source>
        <dbReference type="ARBA" id="ARBA00022475"/>
    </source>
</evidence>
<keyword evidence="3 7" id="KW-0812">Transmembrane</keyword>
<dbReference type="NCBIfam" id="NF007111">
    <property type="entry name" value="PRK09560.1"/>
    <property type="match status" value="1"/>
</dbReference>
<evidence type="ECO:0000256" key="1">
    <source>
        <dbReference type="ARBA" id="ARBA00004429"/>
    </source>
</evidence>
<feature type="transmembrane region" description="Helical" evidence="7">
    <location>
        <begin position="170"/>
        <end position="186"/>
    </location>
</feature>
<protein>
    <recommendedName>
        <fullName evidence="7">Na(+)/H(+) antiporter NhaA</fullName>
    </recommendedName>
    <alternativeName>
        <fullName evidence="7">Sodium/proton antiporter NhaA</fullName>
    </alternativeName>
</protein>
<keyword evidence="6 7" id="KW-0739">Sodium transport</keyword>
<dbReference type="HAMAP" id="MF_01844">
    <property type="entry name" value="NhaA"/>
    <property type="match status" value="1"/>
</dbReference>
<evidence type="ECO:0000256" key="5">
    <source>
        <dbReference type="ARBA" id="ARBA00023136"/>
    </source>
</evidence>
<dbReference type="InterPro" id="IPR023171">
    <property type="entry name" value="Na/H_antiporter_dom_sf"/>
</dbReference>
<keyword evidence="9" id="KW-1185">Reference proteome</keyword>
<gene>
    <name evidence="7 8" type="primary">nhaA</name>
    <name evidence="8" type="ORF">VSU01S_17450</name>
</gene>
<dbReference type="GO" id="GO:0015385">
    <property type="term" value="F:sodium:proton antiporter activity"/>
    <property type="evidence" value="ECO:0007669"/>
    <property type="project" value="UniProtKB-UniRule"/>
</dbReference>
<dbReference type="PANTHER" id="PTHR30341:SF0">
    <property type="entry name" value="NA(+)_H(+) ANTIPORTER NHAA"/>
    <property type="match status" value="1"/>
</dbReference>
<keyword evidence="7" id="KW-0915">Sodium</keyword>
<dbReference type="GO" id="GO:0006885">
    <property type="term" value="P:regulation of pH"/>
    <property type="evidence" value="ECO:0007669"/>
    <property type="project" value="UniProtKB-UniRule"/>
</dbReference>
<keyword evidence="2 7" id="KW-1003">Cell membrane</keyword>
<dbReference type="GO" id="GO:0005886">
    <property type="term" value="C:plasma membrane"/>
    <property type="evidence" value="ECO:0007669"/>
    <property type="project" value="UniProtKB-SubCell"/>
</dbReference>
<name>A0A511QQ95_9VIBR</name>
<dbReference type="Proteomes" id="UP000321113">
    <property type="component" value="Unassembled WGS sequence"/>
</dbReference>
<dbReference type="NCBIfam" id="TIGR00773">
    <property type="entry name" value="NhaA"/>
    <property type="match status" value="1"/>
</dbReference>
<evidence type="ECO:0000313" key="9">
    <source>
        <dbReference type="Proteomes" id="UP000321113"/>
    </source>
</evidence>
<evidence type="ECO:0000313" key="8">
    <source>
        <dbReference type="EMBL" id="GEM79500.1"/>
    </source>
</evidence>
<feature type="transmembrane region" description="Helical" evidence="7">
    <location>
        <begin position="12"/>
        <end position="31"/>
    </location>
</feature>
<dbReference type="PANTHER" id="PTHR30341">
    <property type="entry name" value="SODIUM ION/PROTON ANTIPORTER NHAA-RELATED"/>
    <property type="match status" value="1"/>
</dbReference>
<reference evidence="8 9" key="1">
    <citation type="submission" date="2019-07" db="EMBL/GenBank/DDBJ databases">
        <title>Whole genome shotgun sequence of Vibrio superstes NBRC 103154.</title>
        <authorList>
            <person name="Hosoyama A."/>
            <person name="Uohara A."/>
            <person name="Ohji S."/>
            <person name="Ichikawa N."/>
        </authorList>
    </citation>
    <scope>NUCLEOTIDE SEQUENCE [LARGE SCALE GENOMIC DNA]</scope>
    <source>
        <strain evidence="8 9">NBRC 103154</strain>
    </source>
</reference>
<evidence type="ECO:0000256" key="4">
    <source>
        <dbReference type="ARBA" id="ARBA00022989"/>
    </source>
</evidence>
<feature type="transmembrane region" description="Helical" evidence="7">
    <location>
        <begin position="143"/>
        <end position="164"/>
    </location>
</feature>
<feature type="transmembrane region" description="Helical" evidence="7">
    <location>
        <begin position="353"/>
        <end position="370"/>
    </location>
</feature>
<comment type="similarity">
    <text evidence="7">Belongs to the NhaA Na(+)/H(+) (TC 2.A.33) antiporter family.</text>
</comment>
<dbReference type="Gene3D" id="1.20.1530.10">
    <property type="entry name" value="Na+/H+ antiporter like domain"/>
    <property type="match status" value="1"/>
</dbReference>
<keyword evidence="4 7" id="KW-1133">Transmembrane helix</keyword>
<organism evidence="8 9">
    <name type="scientific">Vibrio superstes NBRC 103154</name>
    <dbReference type="NCBI Taxonomy" id="1219062"/>
    <lineage>
        <taxon>Bacteria</taxon>
        <taxon>Pseudomonadati</taxon>
        <taxon>Pseudomonadota</taxon>
        <taxon>Gammaproteobacteria</taxon>
        <taxon>Vibrionales</taxon>
        <taxon>Vibrionaceae</taxon>
        <taxon>Vibrio</taxon>
    </lineage>
</organism>
<comment type="function">
    <text evidence="7">Na(+)/H(+) antiporter that extrudes sodium in exchange for external protons.</text>
</comment>
<dbReference type="AlphaFoldDB" id="A0A511QQ95"/>
<proteinExistence type="inferred from homology"/>
<dbReference type="Pfam" id="PF06965">
    <property type="entry name" value="Na_H_antiport_1"/>
    <property type="match status" value="1"/>
</dbReference>
<dbReference type="NCBIfam" id="NF007112">
    <property type="entry name" value="PRK09561.1"/>
    <property type="match status" value="1"/>
</dbReference>
<dbReference type="EMBL" id="BJXK01000006">
    <property type="protein sequence ID" value="GEM79500.1"/>
    <property type="molecule type" value="Genomic_DNA"/>
</dbReference>
<feature type="transmembrane region" description="Helical" evidence="7">
    <location>
        <begin position="115"/>
        <end position="134"/>
    </location>
</feature>